<dbReference type="AlphaFoldDB" id="A0A494TI37"/>
<name>A0A494TI37_SPHPE</name>
<organism evidence="1 2">
    <name type="scientific">Sphingomonas paeninsulae</name>
    <dbReference type="NCBI Taxonomy" id="2319844"/>
    <lineage>
        <taxon>Bacteria</taxon>
        <taxon>Pseudomonadati</taxon>
        <taxon>Pseudomonadota</taxon>
        <taxon>Alphaproteobacteria</taxon>
        <taxon>Sphingomonadales</taxon>
        <taxon>Sphingomonadaceae</taxon>
        <taxon>Sphingomonas</taxon>
    </lineage>
</organism>
<gene>
    <name evidence="1" type="ORF">D3Y57_01715</name>
</gene>
<reference evidence="1 2" key="1">
    <citation type="submission" date="2018-09" db="EMBL/GenBank/DDBJ databases">
        <title>Sphingomonas peninsula sp. nov., isolated from fildes peninsula, Antarctic soil.</title>
        <authorList>
            <person name="Yingchao G."/>
        </authorList>
    </citation>
    <scope>NUCLEOTIDE SEQUENCE [LARGE SCALE GENOMIC DNA]</scope>
    <source>
        <strain evidence="1 2">YZ-8</strain>
        <plasmid evidence="1 2">unnamed1</plasmid>
    </source>
</reference>
<sequence>MRGITKVRQNLYLDRKLNDALEALAAGPGGNKSHLVNAAVADWLERQGSKKIDDLLKVRLDRMSRDQQRISRDVNIVLESLALFVQYYLSVNAQLPQADHIARAAGRARFAEYIRIVGEQLASGKRTLGAADTEIGS</sequence>
<dbReference type="RefSeq" id="WP_121150787.1">
    <property type="nucleotide sequence ID" value="NZ_CP032828.1"/>
</dbReference>
<protein>
    <submittedName>
        <fullName evidence="1">CopG family transcriptional regulator</fullName>
    </submittedName>
</protein>
<accession>A0A494TI37</accession>
<dbReference type="EMBL" id="CP032828">
    <property type="protein sequence ID" value="AYJ84825.1"/>
    <property type="molecule type" value="Genomic_DNA"/>
</dbReference>
<geneLocation type="plasmid" evidence="1">
    <name>unnamed1</name>
</geneLocation>
<proteinExistence type="predicted"/>
<evidence type="ECO:0000313" key="1">
    <source>
        <dbReference type="EMBL" id="AYJ84825.1"/>
    </source>
</evidence>
<evidence type="ECO:0000313" key="2">
    <source>
        <dbReference type="Proteomes" id="UP000276254"/>
    </source>
</evidence>
<keyword evidence="2" id="KW-1185">Reference proteome</keyword>
<dbReference type="KEGG" id="spha:D3Y57_01715"/>
<dbReference type="OrthoDB" id="9803941at2"/>
<dbReference type="Proteomes" id="UP000276254">
    <property type="component" value="Plasmid unnamed1"/>
</dbReference>
<keyword evidence="1" id="KW-0614">Plasmid</keyword>